<proteinExistence type="predicted"/>
<comment type="caution">
    <text evidence="1">The sequence shown here is derived from an EMBL/GenBank/DDBJ whole genome shotgun (WGS) entry which is preliminary data.</text>
</comment>
<gene>
    <name evidence="1" type="ORF">DAA48_26000</name>
</gene>
<organism evidence="1 2">
    <name type="scientific">Aeromonas veronii</name>
    <dbReference type="NCBI Taxonomy" id="654"/>
    <lineage>
        <taxon>Bacteria</taxon>
        <taxon>Pseudomonadati</taxon>
        <taxon>Pseudomonadota</taxon>
        <taxon>Gammaproteobacteria</taxon>
        <taxon>Aeromonadales</taxon>
        <taxon>Aeromonadaceae</taxon>
        <taxon>Aeromonas</taxon>
    </lineage>
</organism>
<evidence type="ECO:0000313" key="2">
    <source>
        <dbReference type="Proteomes" id="UP000241986"/>
    </source>
</evidence>
<sequence>MDLELAIKNIRKLDLSSDAKYEMVMNVLNTESGRISQRRYRIARSVFESNNSSDQEIFTLLFRHELSNAIAVACSIKDFEMKSYSVASIALSSFDAYNRRIPNIIEIIKDVIAEKLGGDAKKIERFVISHYENLMKEYEKPGENEKTEFDFYKWLVSYQNQGVLECKNDGFFAVFFSDFIEKMYTKMKTVKGESDD</sequence>
<evidence type="ECO:0000313" key="1">
    <source>
        <dbReference type="EMBL" id="PTH78257.1"/>
    </source>
</evidence>
<dbReference type="RefSeq" id="WP_107685264.1">
    <property type="nucleotide sequence ID" value="NZ_PZKL01000060.1"/>
</dbReference>
<reference evidence="1 2" key="1">
    <citation type="submission" date="2018-03" db="EMBL/GenBank/DDBJ databases">
        <title>Aeromonas veronii whole genome sequencing and analysis.</title>
        <authorList>
            <person name="Xie H."/>
            <person name="Liu T."/>
            <person name="Wang K."/>
        </authorList>
    </citation>
    <scope>NUCLEOTIDE SEQUENCE [LARGE SCALE GENOMIC DNA]</scope>
    <source>
        <strain evidence="1 2">XH.VA.1</strain>
    </source>
</reference>
<dbReference type="AlphaFoldDB" id="A0A2T4MUM8"/>
<name>A0A2T4MUM8_AERVE</name>
<protein>
    <submittedName>
        <fullName evidence="1">Uncharacterized protein</fullName>
    </submittedName>
</protein>
<accession>A0A2T4MUM8</accession>
<dbReference type="Proteomes" id="UP000241986">
    <property type="component" value="Unassembled WGS sequence"/>
</dbReference>
<dbReference type="EMBL" id="PZKL01000060">
    <property type="protein sequence ID" value="PTH78257.1"/>
    <property type="molecule type" value="Genomic_DNA"/>
</dbReference>